<keyword evidence="3" id="KW-1185">Reference proteome</keyword>
<sequence length="248" mass="27398">MVSLFIFLYLQFIQSSCEEFGKYCSQCSDSECTQCTAYYGIDKRSKSSTKGQCIKCQSYGCEKCNDDAEKCTQCGSGYLDKDSNSKTYGKCISCGEYCWECNETDKCTKCIPFLPSGFDGKGNCKSCEDPECSTCSKDYRICESCRIYSNLGADLDSSSSTYGKCIKPKDPKCKTPSRSDASECRGCADGYYLNDNKECVDCDAGEHCIACSSSTYCTKCEAGYYVSGGSCNKCTVENCIRCYHCLLR</sequence>
<comment type="caution">
    <text evidence="2">The sequence shown here is derived from an EMBL/GenBank/DDBJ whole genome shotgun (WGS) entry which is preliminary data.</text>
</comment>
<gene>
    <name evidence="2" type="ORF">M9Y10_014558</name>
</gene>
<dbReference type="Proteomes" id="UP001470230">
    <property type="component" value="Unassembled WGS sequence"/>
</dbReference>
<name>A0ABR2L0T0_9EUKA</name>
<dbReference type="InterPro" id="IPR009030">
    <property type="entry name" value="Growth_fac_rcpt_cys_sf"/>
</dbReference>
<organism evidence="2 3">
    <name type="scientific">Tritrichomonas musculus</name>
    <dbReference type="NCBI Taxonomy" id="1915356"/>
    <lineage>
        <taxon>Eukaryota</taxon>
        <taxon>Metamonada</taxon>
        <taxon>Parabasalia</taxon>
        <taxon>Tritrichomonadida</taxon>
        <taxon>Tritrichomonadidae</taxon>
        <taxon>Tritrichomonas</taxon>
    </lineage>
</organism>
<evidence type="ECO:0000313" key="2">
    <source>
        <dbReference type="EMBL" id="KAK8896646.1"/>
    </source>
</evidence>
<accession>A0ABR2L0T0</accession>
<dbReference type="EMBL" id="JAPFFF010000002">
    <property type="protein sequence ID" value="KAK8896646.1"/>
    <property type="molecule type" value="Genomic_DNA"/>
</dbReference>
<proteinExistence type="predicted"/>
<reference evidence="2 3" key="1">
    <citation type="submission" date="2024-04" db="EMBL/GenBank/DDBJ databases">
        <title>Tritrichomonas musculus Genome.</title>
        <authorList>
            <person name="Alves-Ferreira E."/>
            <person name="Grigg M."/>
            <person name="Lorenzi H."/>
            <person name="Galac M."/>
        </authorList>
    </citation>
    <scope>NUCLEOTIDE SEQUENCE [LARGE SCALE GENOMIC DNA]</scope>
    <source>
        <strain evidence="2 3">EAF2021</strain>
    </source>
</reference>
<feature type="signal peptide" evidence="1">
    <location>
        <begin position="1"/>
        <end position="17"/>
    </location>
</feature>
<evidence type="ECO:0000313" key="3">
    <source>
        <dbReference type="Proteomes" id="UP001470230"/>
    </source>
</evidence>
<dbReference type="SUPFAM" id="SSF57184">
    <property type="entry name" value="Growth factor receptor domain"/>
    <property type="match status" value="1"/>
</dbReference>
<dbReference type="Gene3D" id="2.10.220.10">
    <property type="entry name" value="Hormone Receptor, Insulin-like Growth Factor Receptor 1, Chain A, domain 2"/>
    <property type="match status" value="1"/>
</dbReference>
<evidence type="ECO:0000256" key="1">
    <source>
        <dbReference type="SAM" id="SignalP"/>
    </source>
</evidence>
<feature type="chain" id="PRO_5047011129" description="CXXC-rich protein" evidence="1">
    <location>
        <begin position="18"/>
        <end position="248"/>
    </location>
</feature>
<protein>
    <recommendedName>
        <fullName evidence="4">CXXC-rich protein</fullName>
    </recommendedName>
</protein>
<evidence type="ECO:0008006" key="4">
    <source>
        <dbReference type="Google" id="ProtNLM"/>
    </source>
</evidence>
<keyword evidence="1" id="KW-0732">Signal</keyword>